<sequence>MSSARYSVGAAYGWWATLGALGAHRFYLRRTKSGLCTSLLFVVCAAALLWGWSGRAAWRPLSGRWLLPLSVSALGGIWLYDGVMLARQVRAANAEYGFRSAQEGRPESARLLPGDAVLPWPPLLRKAVSSDSSVYWDTWDDAQLESMEDPLTNDSDLSCVLGRRTSWSLSGGRGDATSSSTSSMKSEWYVTPPDAPDEDIDAAIGPLASAATHAETGRRSGVRRLLGWLSRRDDADQPPCKMVRFS</sequence>
<comment type="subcellular location">
    <subcellularLocation>
        <location evidence="1">Membrane</location>
        <topology evidence="1">Multi-pass membrane protein</topology>
    </subcellularLocation>
</comment>
<keyword evidence="9" id="KW-1185">Reference proteome</keyword>
<dbReference type="Pfam" id="PF05154">
    <property type="entry name" value="TM2"/>
    <property type="match status" value="1"/>
</dbReference>
<dbReference type="GO" id="GO:0016020">
    <property type="term" value="C:membrane"/>
    <property type="evidence" value="ECO:0007669"/>
    <property type="project" value="UniProtKB-SubCell"/>
</dbReference>
<protein>
    <recommendedName>
        <fullName evidence="7">TM2 domain-containing protein</fullName>
    </recommendedName>
</protein>
<feature type="domain" description="TM2" evidence="7">
    <location>
        <begin position="6"/>
        <end position="45"/>
    </location>
</feature>
<feature type="region of interest" description="Disordered" evidence="5">
    <location>
        <begin position="169"/>
        <end position="189"/>
    </location>
</feature>
<dbReference type="InterPro" id="IPR007829">
    <property type="entry name" value="TM2"/>
</dbReference>
<comment type="caution">
    <text evidence="8">The sequence shown here is derived from an EMBL/GenBank/DDBJ whole genome shotgun (WGS) entry which is preliminary data.</text>
</comment>
<keyword evidence="4 6" id="KW-0472">Membrane</keyword>
<dbReference type="Proteomes" id="UP001301350">
    <property type="component" value="Unassembled WGS sequence"/>
</dbReference>
<feature type="transmembrane region" description="Helical" evidence="6">
    <location>
        <begin position="35"/>
        <end position="53"/>
    </location>
</feature>
<proteinExistence type="predicted"/>
<accession>A0AAV9IYE5</accession>
<evidence type="ECO:0000313" key="9">
    <source>
        <dbReference type="Proteomes" id="UP001301350"/>
    </source>
</evidence>
<evidence type="ECO:0000256" key="6">
    <source>
        <dbReference type="SAM" id="Phobius"/>
    </source>
</evidence>
<evidence type="ECO:0000256" key="2">
    <source>
        <dbReference type="ARBA" id="ARBA00022692"/>
    </source>
</evidence>
<feature type="transmembrane region" description="Helical" evidence="6">
    <location>
        <begin position="65"/>
        <end position="83"/>
    </location>
</feature>
<evidence type="ECO:0000259" key="7">
    <source>
        <dbReference type="Pfam" id="PF05154"/>
    </source>
</evidence>
<organism evidence="8 9">
    <name type="scientific">Cyanidium caldarium</name>
    <name type="common">Red alga</name>
    <dbReference type="NCBI Taxonomy" id="2771"/>
    <lineage>
        <taxon>Eukaryota</taxon>
        <taxon>Rhodophyta</taxon>
        <taxon>Bangiophyceae</taxon>
        <taxon>Cyanidiales</taxon>
        <taxon>Cyanidiaceae</taxon>
        <taxon>Cyanidium</taxon>
    </lineage>
</organism>
<reference evidence="8 9" key="1">
    <citation type="submission" date="2022-07" db="EMBL/GenBank/DDBJ databases">
        <title>Genome-wide signatures of adaptation to extreme environments.</title>
        <authorList>
            <person name="Cho C.H."/>
            <person name="Yoon H.S."/>
        </authorList>
    </citation>
    <scope>NUCLEOTIDE SEQUENCE [LARGE SCALE GENOMIC DNA]</scope>
    <source>
        <strain evidence="8 9">DBV 063 E5</strain>
    </source>
</reference>
<evidence type="ECO:0000256" key="1">
    <source>
        <dbReference type="ARBA" id="ARBA00004141"/>
    </source>
</evidence>
<dbReference type="AlphaFoldDB" id="A0AAV9IYE5"/>
<name>A0AAV9IYE5_CYACA</name>
<feature type="transmembrane region" description="Helical" evidence="6">
    <location>
        <begin position="12"/>
        <end position="28"/>
    </location>
</feature>
<evidence type="ECO:0000256" key="5">
    <source>
        <dbReference type="SAM" id="MobiDB-lite"/>
    </source>
</evidence>
<gene>
    <name evidence="8" type="ORF">CDCA_CDCA11G3140</name>
</gene>
<keyword evidence="2 6" id="KW-0812">Transmembrane</keyword>
<keyword evidence="3 6" id="KW-1133">Transmembrane helix</keyword>
<evidence type="ECO:0000256" key="4">
    <source>
        <dbReference type="ARBA" id="ARBA00023136"/>
    </source>
</evidence>
<evidence type="ECO:0000313" key="8">
    <source>
        <dbReference type="EMBL" id="KAK4537115.1"/>
    </source>
</evidence>
<evidence type="ECO:0000256" key="3">
    <source>
        <dbReference type="ARBA" id="ARBA00022989"/>
    </source>
</evidence>
<dbReference type="EMBL" id="JANCYW010000011">
    <property type="protein sequence ID" value="KAK4537115.1"/>
    <property type="molecule type" value="Genomic_DNA"/>
</dbReference>